<accession>A0A3M5FQ90</accession>
<evidence type="ECO:0000313" key="3">
    <source>
        <dbReference type="Proteomes" id="UP000270499"/>
    </source>
</evidence>
<gene>
    <name evidence="2" type="ORF">ALP59_04934</name>
</gene>
<evidence type="ECO:0000256" key="1">
    <source>
        <dbReference type="SAM" id="MobiDB-lite"/>
    </source>
</evidence>
<sequence>MYCGQVISCRRRQSLQHWINLGIQHVPIRDCRNCLHNRHTFHQEHIARSVTANHGRHAGQSATSSPHQPPCQGGPPPTQQKPTPVSPAPAKATTPTAVTMGVAPTSQFPTKPEPKAKPVATVAPQQTWNALVGSTLRQSVEEWANRAW</sequence>
<dbReference type="Proteomes" id="UP000270499">
    <property type="component" value="Unassembled WGS sequence"/>
</dbReference>
<reference evidence="2 3" key="1">
    <citation type="submission" date="2018-08" db="EMBL/GenBank/DDBJ databases">
        <title>Recombination of ecologically and evolutionarily significant loci maintains genetic cohesion in the Pseudomonas syringae species complex.</title>
        <authorList>
            <person name="Dillon M."/>
            <person name="Thakur S."/>
            <person name="Almeida R.N.D."/>
            <person name="Weir B.S."/>
            <person name="Guttman D.S."/>
        </authorList>
    </citation>
    <scope>NUCLEOTIDE SEQUENCE [LARGE SCALE GENOMIC DNA]</scope>
    <source>
        <strain evidence="2 3">ICMP 9421</strain>
    </source>
</reference>
<feature type="compositionally biased region" description="Low complexity" evidence="1">
    <location>
        <begin position="88"/>
        <end position="99"/>
    </location>
</feature>
<evidence type="ECO:0000313" key="2">
    <source>
        <dbReference type="EMBL" id="RMS76137.1"/>
    </source>
</evidence>
<name>A0A3M5FQ90_PSESS</name>
<dbReference type="EMBL" id="RBSW01000290">
    <property type="protein sequence ID" value="RMS76137.1"/>
    <property type="molecule type" value="Genomic_DNA"/>
</dbReference>
<feature type="region of interest" description="Disordered" evidence="1">
    <location>
        <begin position="49"/>
        <end position="121"/>
    </location>
</feature>
<dbReference type="AlphaFoldDB" id="A0A3M5FQ90"/>
<feature type="compositionally biased region" description="Pro residues" evidence="1">
    <location>
        <begin position="67"/>
        <end position="87"/>
    </location>
</feature>
<protein>
    <submittedName>
        <fullName evidence="2">Type IV pilus protein</fullName>
    </submittedName>
</protein>
<proteinExistence type="predicted"/>
<comment type="caution">
    <text evidence="2">The sequence shown here is derived from an EMBL/GenBank/DDBJ whole genome shotgun (WGS) entry which is preliminary data.</text>
</comment>
<organism evidence="2 3">
    <name type="scientific">Pseudomonas savastanoi</name>
    <name type="common">Pseudomonas syringae pv. savastanoi</name>
    <dbReference type="NCBI Taxonomy" id="29438"/>
    <lineage>
        <taxon>Bacteria</taxon>
        <taxon>Pseudomonadati</taxon>
        <taxon>Pseudomonadota</taxon>
        <taxon>Gammaproteobacteria</taxon>
        <taxon>Pseudomonadales</taxon>
        <taxon>Pseudomonadaceae</taxon>
        <taxon>Pseudomonas</taxon>
    </lineage>
</organism>